<dbReference type="GO" id="GO:0001514">
    <property type="term" value="P:selenocysteine incorporation"/>
    <property type="evidence" value="ECO:0007669"/>
    <property type="project" value="UniProtKB-UniRule"/>
</dbReference>
<evidence type="ECO:0000313" key="11">
    <source>
        <dbReference type="EMBL" id="AYD41001.1"/>
    </source>
</evidence>
<evidence type="ECO:0000256" key="5">
    <source>
        <dbReference type="ARBA" id="ARBA00022917"/>
    </source>
</evidence>
<keyword evidence="5 8" id="KW-0648">Protein biosynthesis</keyword>
<keyword evidence="4 8" id="KW-0663">Pyridoxal phosphate</keyword>
<name>A0A386H5H3_9CLOT</name>
<comment type="pathway">
    <text evidence="8">Aminoacyl-tRNA biosynthesis; selenocysteinyl-tRNA(Sec) biosynthesis; selenocysteinyl-tRNA(Sec) from L-seryl-tRNA(Sec) (bacterial route): step 1/1.</text>
</comment>
<comment type="cofactor">
    <cofactor evidence="1 8 9">
        <name>pyridoxal 5'-phosphate</name>
        <dbReference type="ChEBI" id="CHEBI:597326"/>
    </cofactor>
</comment>
<dbReference type="InterPro" id="IPR015421">
    <property type="entry name" value="PyrdxlP-dep_Trfase_major"/>
</dbReference>
<dbReference type="InterPro" id="IPR015424">
    <property type="entry name" value="PyrdxlP-dep_Trfase"/>
</dbReference>
<gene>
    <name evidence="8" type="primary">selA</name>
    <name evidence="11" type="ORF">D4Z93_10895</name>
</gene>
<dbReference type="KEGG" id="cfer:D4Z93_10895"/>
<keyword evidence="12" id="KW-1185">Reference proteome</keyword>
<evidence type="ECO:0000256" key="2">
    <source>
        <dbReference type="ARBA" id="ARBA00022490"/>
    </source>
</evidence>
<dbReference type="SUPFAM" id="SSF53383">
    <property type="entry name" value="PLP-dependent transferases"/>
    <property type="match status" value="1"/>
</dbReference>
<evidence type="ECO:0000256" key="8">
    <source>
        <dbReference type="HAMAP-Rule" id="MF_00423"/>
    </source>
</evidence>
<sequence length="466" mass="52379">MLKNDLFRKLPKVDQILDESVVKDELKNLPRKMVMTAVRRAIDNYRNLIIDGKVFEVKYNDILREVIYIIEGFKIRGLKKVINASGVVIHTNLGRSVLPKKAIDNIMNVAQNYTNLEYDLETGKRGLRYSHVEELIKKLTGAQSALVVNNNAAAVMLALNTICKDKEAVVSRGQLVEIGGSFRIPDVMTFSGASLVEVGTTNRTHLYDYERAINENTGVLLKVHTSNFKILGFTEDVALDELVKLSRKNLIPIMEDIGSGTLVDFSKYGFTYEPTVQRSIESGVDVVTFSGDKMLGGPQAGIIVGKSKYVDKMKQNQLTRALRVDKMTLSALEGTLMYYMNESKAIDNIPTLNMILSSSEKQKKRAQVLMKKIKDSTCKFECRIDNDYSLVGGGSMPTEKIPTYVVRVKNNQIEPETLETKLRKSEVPIIVRISNDEITMDLRTIFDKDFDIIAKSFKTIGDLLKI</sequence>
<dbReference type="EC" id="2.9.1.1" evidence="8"/>
<evidence type="ECO:0000256" key="7">
    <source>
        <dbReference type="ARBA" id="ARBA00044507"/>
    </source>
</evidence>
<dbReference type="NCBIfam" id="TIGR00474">
    <property type="entry name" value="selA"/>
    <property type="match status" value="1"/>
</dbReference>
<comment type="catalytic activity">
    <reaction evidence="8">
        <text>L-seryl-tRNA(Sec) + selenophosphate + H(+) = L-selenocysteinyl-tRNA(Sec) + phosphate</text>
        <dbReference type="Rhea" id="RHEA:22728"/>
        <dbReference type="Rhea" id="RHEA-COMP:9742"/>
        <dbReference type="Rhea" id="RHEA-COMP:9743"/>
        <dbReference type="ChEBI" id="CHEBI:15378"/>
        <dbReference type="ChEBI" id="CHEBI:16144"/>
        <dbReference type="ChEBI" id="CHEBI:43474"/>
        <dbReference type="ChEBI" id="CHEBI:78533"/>
        <dbReference type="ChEBI" id="CHEBI:78573"/>
        <dbReference type="EC" id="2.9.1.1"/>
    </reaction>
</comment>
<keyword evidence="2 8" id="KW-0963">Cytoplasm</keyword>
<comment type="subcellular location">
    <subcellularLocation>
        <location evidence="8">Cytoplasm</location>
    </subcellularLocation>
</comment>
<dbReference type="RefSeq" id="WP_119973482.1">
    <property type="nucleotide sequence ID" value="NZ_CP032416.1"/>
</dbReference>
<dbReference type="GO" id="GO:0001717">
    <property type="term" value="P:conversion of seryl-tRNAsec to selenocys-tRNAsec"/>
    <property type="evidence" value="ECO:0007669"/>
    <property type="project" value="UniProtKB-UniRule"/>
</dbReference>
<evidence type="ECO:0000256" key="1">
    <source>
        <dbReference type="ARBA" id="ARBA00001933"/>
    </source>
</evidence>
<dbReference type="InterPro" id="IPR025862">
    <property type="entry name" value="SelA_trans_N_dom"/>
</dbReference>
<dbReference type="Proteomes" id="UP000266301">
    <property type="component" value="Chromosome"/>
</dbReference>
<evidence type="ECO:0000256" key="3">
    <source>
        <dbReference type="ARBA" id="ARBA00022679"/>
    </source>
</evidence>
<dbReference type="GO" id="GO:0004125">
    <property type="term" value="F:L-seryl-tRNA(Sec) selenium transferase activity"/>
    <property type="evidence" value="ECO:0007669"/>
    <property type="project" value="UniProtKB-UniRule"/>
</dbReference>
<evidence type="ECO:0000259" key="10">
    <source>
        <dbReference type="Pfam" id="PF12390"/>
    </source>
</evidence>
<evidence type="ECO:0000256" key="9">
    <source>
        <dbReference type="PIRSR" id="PIRSR618319-50"/>
    </source>
</evidence>
<accession>A0A386H5H3</accession>
<dbReference type="EMBL" id="CP032416">
    <property type="protein sequence ID" value="AYD41001.1"/>
    <property type="molecule type" value="Genomic_DNA"/>
</dbReference>
<dbReference type="UniPathway" id="UPA00906">
    <property type="reaction ID" value="UER00896"/>
</dbReference>
<dbReference type="Pfam" id="PF03841">
    <property type="entry name" value="SelA"/>
    <property type="match status" value="1"/>
</dbReference>
<comment type="function">
    <text evidence="8">Converts seryl-tRNA(Sec) to selenocysteinyl-tRNA(Sec) required for selenoprotein biosynthesis.</text>
</comment>
<feature type="domain" description="L-seryl-tRNA selenium transferase N-terminal" evidence="10">
    <location>
        <begin position="7"/>
        <end position="46"/>
    </location>
</feature>
<proteinExistence type="inferred from homology"/>
<dbReference type="HAMAP" id="MF_00423">
    <property type="entry name" value="SelA"/>
    <property type="match status" value="1"/>
</dbReference>
<dbReference type="Pfam" id="PF12390">
    <property type="entry name" value="Se-cys_synth_N"/>
    <property type="match status" value="1"/>
</dbReference>
<reference evidence="11 12" key="1">
    <citation type="journal article" date="2019" name="Int. J. Syst. Evol. Microbiol.">
        <title>Clostridium fermenticellae sp. nov., isolated from the mud in a fermentation cellar for the production of the Chinese liquor, baijiu.</title>
        <authorList>
            <person name="Xu P.X."/>
            <person name="Chai L.J."/>
            <person name="Qiu T."/>
            <person name="Zhang X.J."/>
            <person name="Lu Z.M."/>
            <person name="Xiao C."/>
            <person name="Wang S.T."/>
            <person name="Shen C.H."/>
            <person name="Shi J.S."/>
            <person name="Xu Z.H."/>
        </authorList>
    </citation>
    <scope>NUCLEOTIDE SEQUENCE [LARGE SCALE GENOMIC DNA]</scope>
    <source>
        <strain evidence="11 12">JN500901</strain>
    </source>
</reference>
<dbReference type="Gene3D" id="3.40.640.10">
    <property type="entry name" value="Type I PLP-dependent aspartate aminotransferase-like (Major domain)"/>
    <property type="match status" value="1"/>
</dbReference>
<feature type="modified residue" description="N6-(pyridoxal phosphate)lysine" evidence="8 9">
    <location>
        <position position="293"/>
    </location>
</feature>
<evidence type="ECO:0000313" key="12">
    <source>
        <dbReference type="Proteomes" id="UP000266301"/>
    </source>
</evidence>
<evidence type="ECO:0000256" key="6">
    <source>
        <dbReference type="ARBA" id="ARBA00023266"/>
    </source>
</evidence>
<protein>
    <recommendedName>
        <fullName evidence="8">L-seryl-tRNA(Sec) selenium transferase</fullName>
        <ecNumber evidence="8">2.9.1.1</ecNumber>
    </recommendedName>
    <alternativeName>
        <fullName evidence="8">Selenocysteine synthase</fullName>
        <shortName evidence="8">Sec synthase</shortName>
    </alternativeName>
    <alternativeName>
        <fullName evidence="8">Selenocysteinyl-tRNA(Sec) synthase</fullName>
    </alternativeName>
</protein>
<keyword evidence="6 8" id="KW-0711">Selenium</keyword>
<keyword evidence="3 8" id="KW-0808">Transferase</keyword>
<dbReference type="Gene3D" id="3.90.1150.180">
    <property type="match status" value="1"/>
</dbReference>
<evidence type="ECO:0000256" key="4">
    <source>
        <dbReference type="ARBA" id="ARBA00022898"/>
    </source>
</evidence>
<dbReference type="PANTHER" id="PTHR32328">
    <property type="entry name" value="L-SERYL-TRNA(SEC) SELENIUM TRANSFERASE"/>
    <property type="match status" value="1"/>
</dbReference>
<dbReference type="GO" id="GO:0005737">
    <property type="term" value="C:cytoplasm"/>
    <property type="evidence" value="ECO:0007669"/>
    <property type="project" value="UniProtKB-SubCell"/>
</dbReference>
<dbReference type="AlphaFoldDB" id="A0A386H5H3"/>
<dbReference type="InterPro" id="IPR018319">
    <property type="entry name" value="SelA-like"/>
</dbReference>
<dbReference type="OrthoDB" id="9787096at2"/>
<dbReference type="InterPro" id="IPR004534">
    <property type="entry name" value="SelA_trans"/>
</dbReference>
<organism evidence="11 12">
    <name type="scientific">Clostridium fermenticellae</name>
    <dbReference type="NCBI Taxonomy" id="2068654"/>
    <lineage>
        <taxon>Bacteria</taxon>
        <taxon>Bacillati</taxon>
        <taxon>Bacillota</taxon>
        <taxon>Clostridia</taxon>
        <taxon>Eubacteriales</taxon>
        <taxon>Clostridiaceae</taxon>
        <taxon>Clostridium</taxon>
    </lineage>
</organism>
<comment type="similarity">
    <text evidence="7 8">Belongs to the SelA family.</text>
</comment>
<dbReference type="PANTHER" id="PTHR32328:SF0">
    <property type="entry name" value="L-SERYL-TRNA(SEC) SELENIUM TRANSFERASE"/>
    <property type="match status" value="1"/>
</dbReference>